<proteinExistence type="predicted"/>
<sequence>MGRTILSIAGVILAIWLGLMVLGWIFSMLKFFFFVAIVAVIVVLAVKLIAKGSKS</sequence>
<dbReference type="Proteomes" id="UP000487268">
    <property type="component" value="Unassembled WGS sequence"/>
</dbReference>
<keyword evidence="1" id="KW-1133">Transmembrane helix</keyword>
<dbReference type="AlphaFoldDB" id="A0A7K0BVM7"/>
<comment type="caution">
    <text evidence="2">The sequence shown here is derived from an EMBL/GenBank/DDBJ whole genome shotgun (WGS) entry which is preliminary data.</text>
</comment>
<feature type="transmembrane region" description="Helical" evidence="1">
    <location>
        <begin position="5"/>
        <end position="25"/>
    </location>
</feature>
<dbReference type="RefSeq" id="WP_194293338.1">
    <property type="nucleotide sequence ID" value="NZ_WEGH01000002.1"/>
</dbReference>
<dbReference type="EMBL" id="WEGH01000002">
    <property type="protein sequence ID" value="MQY05229.1"/>
    <property type="molecule type" value="Genomic_DNA"/>
</dbReference>
<keyword evidence="3" id="KW-1185">Reference proteome</keyword>
<keyword evidence="1" id="KW-0812">Transmembrane</keyword>
<organism evidence="2 3">
    <name type="scientific">Actinomadura macrotermitis</name>
    <dbReference type="NCBI Taxonomy" id="2585200"/>
    <lineage>
        <taxon>Bacteria</taxon>
        <taxon>Bacillati</taxon>
        <taxon>Actinomycetota</taxon>
        <taxon>Actinomycetes</taxon>
        <taxon>Streptosporangiales</taxon>
        <taxon>Thermomonosporaceae</taxon>
        <taxon>Actinomadura</taxon>
    </lineage>
</organism>
<accession>A0A7K0BVM7</accession>
<keyword evidence="1" id="KW-0472">Membrane</keyword>
<protein>
    <submittedName>
        <fullName evidence="2">Uncharacterized protein</fullName>
    </submittedName>
</protein>
<evidence type="ECO:0000313" key="3">
    <source>
        <dbReference type="Proteomes" id="UP000487268"/>
    </source>
</evidence>
<gene>
    <name evidence="2" type="ORF">ACRB68_33000</name>
</gene>
<name>A0A7K0BVM7_9ACTN</name>
<evidence type="ECO:0000313" key="2">
    <source>
        <dbReference type="EMBL" id="MQY05229.1"/>
    </source>
</evidence>
<reference evidence="2 3" key="1">
    <citation type="submission" date="2019-10" db="EMBL/GenBank/DDBJ databases">
        <title>Actinomadura rubteroloni sp. nov. and Actinomadura macrotermitis sp. nov., isolated from the gut of fungus growing-termite Macrotermes natalensis.</title>
        <authorList>
            <person name="Benndorf R."/>
            <person name="Martin K."/>
            <person name="Kuefner M."/>
            <person name="De Beer W."/>
            <person name="Kaster A.-K."/>
            <person name="Vollmers J."/>
            <person name="Poulsen M."/>
            <person name="Beemelmanns C."/>
        </authorList>
    </citation>
    <scope>NUCLEOTIDE SEQUENCE [LARGE SCALE GENOMIC DNA]</scope>
    <source>
        <strain evidence="2 3">RB68</strain>
    </source>
</reference>
<feature type="transmembrane region" description="Helical" evidence="1">
    <location>
        <begin position="31"/>
        <end position="50"/>
    </location>
</feature>
<evidence type="ECO:0000256" key="1">
    <source>
        <dbReference type="SAM" id="Phobius"/>
    </source>
</evidence>